<dbReference type="PROSITE" id="PS51820">
    <property type="entry name" value="PA14"/>
    <property type="match status" value="1"/>
</dbReference>
<reference evidence="3 4" key="1">
    <citation type="submission" date="2018-02" db="EMBL/GenBank/DDBJ databases">
        <title>The genomes of Aspergillus section Nigri reveals drivers in fungal speciation.</title>
        <authorList>
            <consortium name="DOE Joint Genome Institute"/>
            <person name="Vesth T.C."/>
            <person name="Nybo J."/>
            <person name="Theobald S."/>
            <person name="Brandl J."/>
            <person name="Frisvad J.C."/>
            <person name="Nielsen K.F."/>
            <person name="Lyhne E.K."/>
            <person name="Kogle M.E."/>
            <person name="Kuo A."/>
            <person name="Riley R."/>
            <person name="Clum A."/>
            <person name="Nolan M."/>
            <person name="Lipzen A."/>
            <person name="Salamov A."/>
            <person name="Henrissat B."/>
            <person name="Wiebenga A."/>
            <person name="De vries R.P."/>
            <person name="Grigoriev I.V."/>
            <person name="Mortensen U.H."/>
            <person name="Andersen M.R."/>
            <person name="Baker S.E."/>
        </authorList>
    </citation>
    <scope>NUCLEOTIDE SEQUENCE [LARGE SCALE GENOMIC DNA]</scope>
    <source>
        <strain evidence="3 4">CBS 115571</strain>
    </source>
</reference>
<evidence type="ECO:0000313" key="4">
    <source>
        <dbReference type="Proteomes" id="UP000249829"/>
    </source>
</evidence>
<dbReference type="Proteomes" id="UP000249829">
    <property type="component" value="Unassembled WGS sequence"/>
</dbReference>
<dbReference type="InterPro" id="IPR018871">
    <property type="entry name" value="GLEYA_adhesin_domain"/>
</dbReference>
<dbReference type="AlphaFoldDB" id="A0A2V5H2G3"/>
<dbReference type="STRING" id="1450538.A0A2V5H2G3"/>
<dbReference type="Gene3D" id="2.60.120.1560">
    <property type="match status" value="1"/>
</dbReference>
<dbReference type="InterPro" id="IPR037524">
    <property type="entry name" value="PA14/GLEYA"/>
</dbReference>
<keyword evidence="4" id="KW-1185">Reference proteome</keyword>
<name>A0A2V5H2G3_ASPV1</name>
<dbReference type="Pfam" id="PF10528">
    <property type="entry name" value="GLEYA"/>
    <property type="match status" value="1"/>
</dbReference>
<keyword evidence="1" id="KW-0732">Signal</keyword>
<dbReference type="OMA" id="VLAGPCK"/>
<proteinExistence type="predicted"/>
<evidence type="ECO:0000259" key="2">
    <source>
        <dbReference type="PROSITE" id="PS51820"/>
    </source>
</evidence>
<evidence type="ECO:0000313" key="3">
    <source>
        <dbReference type="EMBL" id="PYI16022.1"/>
    </source>
</evidence>
<evidence type="ECO:0000256" key="1">
    <source>
        <dbReference type="SAM" id="SignalP"/>
    </source>
</evidence>
<organism evidence="3 4">
    <name type="scientific">Aspergillus violaceofuscus (strain CBS 115571)</name>
    <dbReference type="NCBI Taxonomy" id="1450538"/>
    <lineage>
        <taxon>Eukaryota</taxon>
        <taxon>Fungi</taxon>
        <taxon>Dikarya</taxon>
        <taxon>Ascomycota</taxon>
        <taxon>Pezizomycotina</taxon>
        <taxon>Eurotiomycetes</taxon>
        <taxon>Eurotiomycetidae</taxon>
        <taxon>Eurotiales</taxon>
        <taxon>Aspergillaceae</taxon>
        <taxon>Aspergillus</taxon>
    </lineage>
</organism>
<sequence>MIAYLVTCSILLVNSASALQGPQGETIQGPCSPLGNVVDQLKSDGTATGFCQSVLATTVTVSAPSTVTRSSCYSAQANATDLRTTTAPALISHNPFISYPTPEVFSQFPDVKVNDACKCLGIPPTAIPTRTTTRTPTTTPTTCPTPPSCANAGLQWAYYHFGEGPVIPYNSNLSDYNIDVAALKSTTPNITGTTTYVYVNHTGNETPVDIYGNLEVPDYFALNHRGYLYAETTGTYAVTLVNTDDVAYFWYNTTAYTGWNVTNWDMYTDFETADSLHVDLVAGQYLPIRLVFANAQGTASLPFSITAPDGSIVLNANSTASPFIVQYSCDQATAPEFPSFGHEA</sequence>
<protein>
    <recommendedName>
        <fullName evidence="2">PA14 domain-containing protein</fullName>
    </recommendedName>
</protein>
<gene>
    <name evidence="3" type="ORF">BO99DRAFT_415399</name>
</gene>
<feature type="chain" id="PRO_5015847414" description="PA14 domain-containing protein" evidence="1">
    <location>
        <begin position="19"/>
        <end position="344"/>
    </location>
</feature>
<accession>A0A2V5H2G3</accession>
<feature type="signal peptide" evidence="1">
    <location>
        <begin position="1"/>
        <end position="18"/>
    </location>
</feature>
<dbReference type="EMBL" id="KZ825175">
    <property type="protein sequence ID" value="PYI16022.1"/>
    <property type="molecule type" value="Genomic_DNA"/>
</dbReference>
<feature type="domain" description="PA14" evidence="2">
    <location>
        <begin position="168"/>
        <end position="319"/>
    </location>
</feature>